<keyword evidence="2" id="KW-1185">Reference proteome</keyword>
<accession>A0ABY7DNB3</accession>
<gene>
    <name evidence="1" type="ORF">MAR_029175</name>
</gene>
<reference evidence="1" key="1">
    <citation type="submission" date="2022-11" db="EMBL/GenBank/DDBJ databases">
        <title>Centuries of genome instability and evolution in soft-shell clam transmissible cancer (bioRxiv).</title>
        <authorList>
            <person name="Hart S.F.M."/>
            <person name="Yonemitsu M.A."/>
            <person name="Giersch R.M."/>
            <person name="Beal B.F."/>
            <person name="Arriagada G."/>
            <person name="Davis B.W."/>
            <person name="Ostrander E.A."/>
            <person name="Goff S.P."/>
            <person name="Metzger M.J."/>
        </authorList>
    </citation>
    <scope>NUCLEOTIDE SEQUENCE</scope>
    <source>
        <strain evidence="1">MELC-2E11</strain>
        <tissue evidence="1">Siphon/mantle</tissue>
    </source>
</reference>
<dbReference type="Proteomes" id="UP001164746">
    <property type="component" value="Chromosome 2"/>
</dbReference>
<evidence type="ECO:0000313" key="1">
    <source>
        <dbReference type="EMBL" id="WAQ96485.1"/>
    </source>
</evidence>
<organism evidence="1 2">
    <name type="scientific">Mya arenaria</name>
    <name type="common">Soft-shell clam</name>
    <dbReference type="NCBI Taxonomy" id="6604"/>
    <lineage>
        <taxon>Eukaryota</taxon>
        <taxon>Metazoa</taxon>
        <taxon>Spiralia</taxon>
        <taxon>Lophotrochozoa</taxon>
        <taxon>Mollusca</taxon>
        <taxon>Bivalvia</taxon>
        <taxon>Autobranchia</taxon>
        <taxon>Heteroconchia</taxon>
        <taxon>Euheterodonta</taxon>
        <taxon>Imparidentia</taxon>
        <taxon>Neoheterodontei</taxon>
        <taxon>Myida</taxon>
        <taxon>Myoidea</taxon>
        <taxon>Myidae</taxon>
        <taxon>Mya</taxon>
    </lineage>
</organism>
<dbReference type="EMBL" id="CP111013">
    <property type="protein sequence ID" value="WAQ96485.1"/>
    <property type="molecule type" value="Genomic_DNA"/>
</dbReference>
<name>A0ABY7DNB3_MYAAR</name>
<protein>
    <submittedName>
        <fullName evidence="1">Uncharacterized protein</fullName>
    </submittedName>
</protein>
<proteinExistence type="predicted"/>
<sequence>MADPKFDPFWKELGTYFEEWSVVKERKSSSTSYLPLAISVEDLRKRVLQKLPDDTPAPSVSWIRLNFMPSNQLTSSAQHYTGKFDVKALVAGNQPSLQCLDHDFHLAGIVSSDCLNVDIPESPRDSSYKGTVHVSVKYKVFQPSSPLRHAAENHNIVLNNYTDDGVNFDKRILFRYTDGGPDHRTTFKSVKTACLLKFISLDLDMMVCVSTAPNQSYNNPAERKMLKKCGSDTCEYCTLNPLRVPKEVFDDLHFFPDPVPDGNDDNHYKKFQNARGYVKCYECGKRRVVYVAKKLSNLRNNNT</sequence>
<evidence type="ECO:0000313" key="2">
    <source>
        <dbReference type="Proteomes" id="UP001164746"/>
    </source>
</evidence>